<reference evidence="6" key="1">
    <citation type="journal article" date="2002" name="Science">
        <title>The draft genome of Ciona intestinalis: insights into chordate and vertebrate origins.</title>
        <authorList>
            <person name="Dehal P."/>
            <person name="Satou Y."/>
            <person name="Campbell R.K."/>
            <person name="Chapman J."/>
            <person name="Degnan B."/>
            <person name="De Tomaso A."/>
            <person name="Davidson B."/>
            <person name="Di Gregorio A."/>
            <person name="Gelpke M."/>
            <person name="Goodstein D.M."/>
            <person name="Harafuji N."/>
            <person name="Hastings K.E."/>
            <person name="Ho I."/>
            <person name="Hotta K."/>
            <person name="Huang W."/>
            <person name="Kawashima T."/>
            <person name="Lemaire P."/>
            <person name="Martinez D."/>
            <person name="Meinertzhagen I.A."/>
            <person name="Necula S."/>
            <person name="Nonaka M."/>
            <person name="Putnam N."/>
            <person name="Rash S."/>
            <person name="Saiga H."/>
            <person name="Satake M."/>
            <person name="Terry A."/>
            <person name="Yamada L."/>
            <person name="Wang H.G."/>
            <person name="Awazu S."/>
            <person name="Azumi K."/>
            <person name="Boore J."/>
            <person name="Branno M."/>
            <person name="Chin-Bow S."/>
            <person name="DeSantis R."/>
            <person name="Doyle S."/>
            <person name="Francino P."/>
            <person name="Keys D.N."/>
            <person name="Haga S."/>
            <person name="Hayashi H."/>
            <person name="Hino K."/>
            <person name="Imai K.S."/>
            <person name="Inaba K."/>
            <person name="Kano S."/>
            <person name="Kobayashi K."/>
            <person name="Kobayashi M."/>
            <person name="Lee B.I."/>
            <person name="Makabe K.W."/>
            <person name="Manohar C."/>
            <person name="Matassi G."/>
            <person name="Medina M."/>
            <person name="Mochizuki Y."/>
            <person name="Mount S."/>
            <person name="Morishita T."/>
            <person name="Miura S."/>
            <person name="Nakayama A."/>
            <person name="Nishizaka S."/>
            <person name="Nomoto H."/>
            <person name="Ohta F."/>
            <person name="Oishi K."/>
            <person name="Rigoutsos I."/>
            <person name="Sano M."/>
            <person name="Sasaki A."/>
            <person name="Sasakura Y."/>
            <person name="Shoguchi E."/>
            <person name="Shin-i T."/>
            <person name="Spagnuolo A."/>
            <person name="Stainier D."/>
            <person name="Suzuki M.M."/>
            <person name="Tassy O."/>
            <person name="Takatori N."/>
            <person name="Tokuoka M."/>
            <person name="Yagi K."/>
            <person name="Yoshizaki F."/>
            <person name="Wada S."/>
            <person name="Zhang C."/>
            <person name="Hyatt P.D."/>
            <person name="Larimer F."/>
            <person name="Detter C."/>
            <person name="Doggett N."/>
            <person name="Glavina T."/>
            <person name="Hawkins T."/>
            <person name="Richardson P."/>
            <person name="Lucas S."/>
            <person name="Kohara Y."/>
            <person name="Levine M."/>
            <person name="Satoh N."/>
            <person name="Rokhsar D.S."/>
        </authorList>
    </citation>
    <scope>NUCLEOTIDE SEQUENCE [LARGE SCALE GENOMIC DNA]</scope>
</reference>
<dbReference type="GeneTree" id="ENSGT00940000164413"/>
<dbReference type="Proteomes" id="UP000008144">
    <property type="component" value="Chromosome 11"/>
</dbReference>
<reference evidence="5" key="4">
    <citation type="submission" date="2025-09" db="UniProtKB">
        <authorList>
            <consortium name="Ensembl"/>
        </authorList>
    </citation>
    <scope>IDENTIFICATION</scope>
</reference>
<dbReference type="GeneID" id="100187093"/>
<feature type="chain" id="PRO_5014093647" description="Mammalian ependymin-related protein 1" evidence="4">
    <location>
        <begin position="16"/>
        <end position="200"/>
    </location>
</feature>
<dbReference type="Pfam" id="PF00811">
    <property type="entry name" value="Ependymin"/>
    <property type="match status" value="1"/>
</dbReference>
<proteinExistence type="inferred from homology"/>
<evidence type="ECO:0000256" key="1">
    <source>
        <dbReference type="ARBA" id="ARBA00002024"/>
    </source>
</evidence>
<keyword evidence="4" id="KW-0732">Signal</keyword>
<comment type="function">
    <text evidence="1">Binds anionic lipids and gangliosides at acidic pH.</text>
</comment>
<accession>A0A1W2WDP2</accession>
<dbReference type="EMBL" id="EAAA01000737">
    <property type="status" value="NOT_ANNOTATED_CDS"/>
    <property type="molecule type" value="Genomic_DNA"/>
</dbReference>
<dbReference type="OrthoDB" id="6084362at2759"/>
<gene>
    <name evidence="5" type="primary">LOC100187093</name>
</gene>
<dbReference type="GO" id="GO:0007160">
    <property type="term" value="P:cell-matrix adhesion"/>
    <property type="evidence" value="ECO:0007669"/>
    <property type="project" value="InterPro"/>
</dbReference>
<keyword evidence="6" id="KW-1185">Reference proteome</keyword>
<reference evidence="5" key="2">
    <citation type="journal article" date="2008" name="Genome Biol.">
        <title>Improved genome assembly and evidence-based global gene model set for the chordate Ciona intestinalis: new insight into intron and operon populations.</title>
        <authorList>
            <person name="Satou Y."/>
            <person name="Mineta K."/>
            <person name="Ogasawara M."/>
            <person name="Sasakura Y."/>
            <person name="Shoguchi E."/>
            <person name="Ueno K."/>
            <person name="Yamada L."/>
            <person name="Matsumoto J."/>
            <person name="Wasserscheid J."/>
            <person name="Dewar K."/>
            <person name="Wiley G.B."/>
            <person name="Macmil S.L."/>
            <person name="Roe B.A."/>
            <person name="Zeller R.W."/>
            <person name="Hastings K.E."/>
            <person name="Lemaire P."/>
            <person name="Lindquist E."/>
            <person name="Endo T."/>
            <person name="Hotta K."/>
            <person name="Inaba K."/>
        </authorList>
    </citation>
    <scope>NUCLEOTIDE SEQUENCE [LARGE SCALE GENOMIC DNA]</scope>
    <source>
        <strain evidence="5">wild type</strain>
    </source>
</reference>
<evidence type="ECO:0000313" key="6">
    <source>
        <dbReference type="Proteomes" id="UP000008144"/>
    </source>
</evidence>
<dbReference type="GO" id="GO:0005509">
    <property type="term" value="F:calcium ion binding"/>
    <property type="evidence" value="ECO:0007669"/>
    <property type="project" value="InterPro"/>
</dbReference>
<protein>
    <recommendedName>
        <fullName evidence="3">Mammalian ependymin-related protein 1</fullName>
    </recommendedName>
</protein>
<evidence type="ECO:0000256" key="3">
    <source>
        <dbReference type="ARBA" id="ARBA00020678"/>
    </source>
</evidence>
<dbReference type="FunCoup" id="H2Y2X3">
    <property type="interactions" value="6"/>
</dbReference>
<dbReference type="HOGENOM" id="CLU_097673_1_0_1"/>
<dbReference type="RefSeq" id="XP_002125665.1">
    <property type="nucleotide sequence ID" value="XM_002125629.5"/>
</dbReference>
<dbReference type="GO" id="GO:0005764">
    <property type="term" value="C:lysosome"/>
    <property type="evidence" value="ECO:0000318"/>
    <property type="project" value="GO_Central"/>
</dbReference>
<evidence type="ECO:0000256" key="4">
    <source>
        <dbReference type="SAM" id="SignalP"/>
    </source>
</evidence>
<name>H2Y2X3_CIOIN</name>
<dbReference type="InterPro" id="IPR001299">
    <property type="entry name" value="Ependymin"/>
</dbReference>
<evidence type="ECO:0000313" key="5">
    <source>
        <dbReference type="Ensembl" id="ENSCINP00000036258.1"/>
    </source>
</evidence>
<sequence>MKFFLLVALFGLTYAQDPRCAAPGYFQARVRSYDHETNYFRDGRFSYDAHEQRVRMVEVLQENATRPQRDELILHREKKRYVVDLHTRKCNVSTVDFHFHPISVDEPARFLGYSIVGTLDEPEMGMMVGSWHHRSEGNDIRGNLTQSFTRDECIPVSEVFYGETVKDHQMLHFHRTYFDVTLGLDSANVFDIPKECIHRK</sequence>
<evidence type="ECO:0000256" key="2">
    <source>
        <dbReference type="ARBA" id="ARBA00010771"/>
    </source>
</evidence>
<feature type="signal peptide" evidence="4">
    <location>
        <begin position="1"/>
        <end position="15"/>
    </location>
</feature>
<reference evidence="5" key="3">
    <citation type="submission" date="2025-08" db="UniProtKB">
        <authorList>
            <consortium name="Ensembl"/>
        </authorList>
    </citation>
    <scope>IDENTIFICATION</scope>
</reference>
<accession>H2Y2X3</accession>
<dbReference type="PANTHER" id="PTHR10697:SF1">
    <property type="entry name" value="MAMMALIAN EPENDYMIN-RELATED PROTEIN 1"/>
    <property type="match status" value="1"/>
</dbReference>
<dbReference type="GO" id="GO:0005576">
    <property type="term" value="C:extracellular region"/>
    <property type="evidence" value="ECO:0007669"/>
    <property type="project" value="InterPro"/>
</dbReference>
<organism evidence="5 6">
    <name type="scientific">Ciona intestinalis</name>
    <name type="common">Transparent sea squirt</name>
    <name type="synonym">Ascidia intestinalis</name>
    <dbReference type="NCBI Taxonomy" id="7719"/>
    <lineage>
        <taxon>Eukaryota</taxon>
        <taxon>Metazoa</taxon>
        <taxon>Chordata</taxon>
        <taxon>Tunicata</taxon>
        <taxon>Ascidiacea</taxon>
        <taxon>Phlebobranchia</taxon>
        <taxon>Cionidae</taxon>
        <taxon>Ciona</taxon>
    </lineage>
</organism>
<dbReference type="Ensembl" id="ENSCINT00000031379.1">
    <property type="protein sequence ID" value="ENSCINP00000036258.1"/>
    <property type="gene ID" value="ENSCING00000023206.1"/>
</dbReference>
<comment type="similarity">
    <text evidence="2">Belongs to the ependymin family.</text>
</comment>
<dbReference type="OMA" id="FSYDAFE"/>
<dbReference type="PANTHER" id="PTHR10697">
    <property type="entry name" value="MAMMALIAN EPENDYMIN-RELATED PROTEIN 1"/>
    <property type="match status" value="1"/>
</dbReference>
<dbReference type="KEGG" id="cin:100187093"/>
<dbReference type="AlphaFoldDB" id="H2Y2X3"/>
<dbReference type="InParanoid" id="H2Y2X3"/>